<feature type="compositionally biased region" description="Basic and acidic residues" evidence="3">
    <location>
        <begin position="134"/>
        <end position="155"/>
    </location>
</feature>
<proteinExistence type="inferred from homology"/>
<dbReference type="Pfam" id="PF06244">
    <property type="entry name" value="Ccdc124"/>
    <property type="match status" value="1"/>
</dbReference>
<dbReference type="InterPro" id="IPR010422">
    <property type="entry name" value="Ccdc124/Oxs1"/>
</dbReference>
<evidence type="ECO:0000313" key="6">
    <source>
        <dbReference type="Proteomes" id="UP000886653"/>
    </source>
</evidence>
<dbReference type="Proteomes" id="UP000886653">
    <property type="component" value="Unassembled WGS sequence"/>
</dbReference>
<dbReference type="OrthoDB" id="76412at2759"/>
<dbReference type="GO" id="GO:0003713">
    <property type="term" value="F:transcription coactivator activity"/>
    <property type="evidence" value="ECO:0007669"/>
    <property type="project" value="TreeGrafter"/>
</dbReference>
<dbReference type="GO" id="GO:0005634">
    <property type="term" value="C:nucleus"/>
    <property type="evidence" value="ECO:0007669"/>
    <property type="project" value="TreeGrafter"/>
</dbReference>
<comment type="caution">
    <text evidence="5">The sequence shown here is derived from an EMBL/GenBank/DDBJ whole genome shotgun (WGS) entry which is preliminary data.</text>
</comment>
<feature type="region of interest" description="Disordered" evidence="3">
    <location>
        <begin position="107"/>
        <end position="155"/>
    </location>
</feature>
<evidence type="ECO:0000256" key="2">
    <source>
        <dbReference type="ARBA" id="ARBA00023054"/>
    </source>
</evidence>
<feature type="compositionally biased region" description="Basic and acidic residues" evidence="3">
    <location>
        <begin position="112"/>
        <end position="126"/>
    </location>
</feature>
<sequence>MAVPTYSARNIADALDLLDIVTEPVDKALLGTKAAQTVDAHPERRFKAAFEAYKDRELPIARKEYPGLRLQQYNDLLFKQFEKHPDNPYNKLVVSYDATKEDKVAALKSKRKEVEDRLKHPPDKPFSKSTVSHDAVEEDKVAASKTKRKEDKHKT</sequence>
<protein>
    <recommendedName>
        <fullName evidence="4">Coiled-coil domain-containing protein</fullName>
    </recommendedName>
</protein>
<accession>A0A9P6NU64</accession>
<evidence type="ECO:0000256" key="3">
    <source>
        <dbReference type="SAM" id="MobiDB-lite"/>
    </source>
</evidence>
<dbReference type="GO" id="GO:0006366">
    <property type="term" value="P:transcription by RNA polymerase II"/>
    <property type="evidence" value="ECO:0007669"/>
    <property type="project" value="TreeGrafter"/>
</dbReference>
<dbReference type="InterPro" id="IPR054414">
    <property type="entry name" value="Ccdc124/Oxs1_C"/>
</dbReference>
<dbReference type="AlphaFoldDB" id="A0A9P6NU64"/>
<keyword evidence="2" id="KW-0175">Coiled coil</keyword>
<reference evidence="5" key="1">
    <citation type="submission" date="2013-11" db="EMBL/GenBank/DDBJ databases">
        <title>Genome sequence of the fusiform rust pathogen reveals effectors for host alternation and coevolution with pine.</title>
        <authorList>
            <consortium name="DOE Joint Genome Institute"/>
            <person name="Smith K."/>
            <person name="Pendleton A."/>
            <person name="Kubisiak T."/>
            <person name="Anderson C."/>
            <person name="Salamov A."/>
            <person name="Aerts A."/>
            <person name="Riley R."/>
            <person name="Clum A."/>
            <person name="Lindquist E."/>
            <person name="Ence D."/>
            <person name="Campbell M."/>
            <person name="Kronenberg Z."/>
            <person name="Feau N."/>
            <person name="Dhillon B."/>
            <person name="Hamelin R."/>
            <person name="Burleigh J."/>
            <person name="Smith J."/>
            <person name="Yandell M."/>
            <person name="Nelson C."/>
            <person name="Grigoriev I."/>
            <person name="Davis J."/>
        </authorList>
    </citation>
    <scope>NUCLEOTIDE SEQUENCE</scope>
    <source>
        <strain evidence="5">G11</strain>
    </source>
</reference>
<keyword evidence="6" id="KW-1185">Reference proteome</keyword>
<feature type="domain" description="Coiled-coil" evidence="4">
    <location>
        <begin position="7"/>
        <end position="91"/>
    </location>
</feature>
<gene>
    <name evidence="5" type="ORF">CROQUDRAFT_652465</name>
</gene>
<dbReference type="EMBL" id="MU167220">
    <property type="protein sequence ID" value="KAG0150289.1"/>
    <property type="molecule type" value="Genomic_DNA"/>
</dbReference>
<dbReference type="PANTHER" id="PTHR21680:SF0">
    <property type="entry name" value="COILED-COIL DOMAIN-CONTAINING PROTEIN 124"/>
    <property type="match status" value="1"/>
</dbReference>
<comment type="similarity">
    <text evidence="1">Belongs to the CCDC124 family.</text>
</comment>
<evidence type="ECO:0000256" key="1">
    <source>
        <dbReference type="ARBA" id="ARBA00008296"/>
    </source>
</evidence>
<dbReference type="PANTHER" id="PTHR21680">
    <property type="entry name" value="COILED-COIL DOMAIN-CONTAINING PROTEIN 124"/>
    <property type="match status" value="1"/>
</dbReference>
<name>A0A9P6NU64_9BASI</name>
<evidence type="ECO:0000259" key="4">
    <source>
        <dbReference type="Pfam" id="PF06244"/>
    </source>
</evidence>
<organism evidence="5 6">
    <name type="scientific">Cronartium quercuum f. sp. fusiforme G11</name>
    <dbReference type="NCBI Taxonomy" id="708437"/>
    <lineage>
        <taxon>Eukaryota</taxon>
        <taxon>Fungi</taxon>
        <taxon>Dikarya</taxon>
        <taxon>Basidiomycota</taxon>
        <taxon>Pucciniomycotina</taxon>
        <taxon>Pucciniomycetes</taxon>
        <taxon>Pucciniales</taxon>
        <taxon>Coleosporiaceae</taxon>
        <taxon>Cronartium</taxon>
    </lineage>
</organism>
<evidence type="ECO:0000313" key="5">
    <source>
        <dbReference type="EMBL" id="KAG0150289.1"/>
    </source>
</evidence>